<evidence type="ECO:0000313" key="2">
    <source>
        <dbReference type="Proteomes" id="UP000006201"/>
    </source>
</evidence>
<dbReference type="EMBL" id="AAOH01000004">
    <property type="protein sequence ID" value="EAR28462.1"/>
    <property type="molecule type" value="Genomic_DNA"/>
</dbReference>
<reference evidence="1 2" key="1">
    <citation type="submission" date="2006-02" db="EMBL/GenBank/DDBJ databases">
        <authorList>
            <person name="Moran M.A."/>
            <person name="Kjelleberg S."/>
            <person name="Egan S."/>
            <person name="Saunders N."/>
            <person name="Thomas T."/>
            <person name="Ferriera S."/>
            <person name="Johnson J."/>
            <person name="Kravitz S."/>
            <person name="Halpern A."/>
            <person name="Remington K."/>
            <person name="Beeson K."/>
            <person name="Tran B."/>
            <person name="Rogers Y.-H."/>
            <person name="Friedman R."/>
            <person name="Venter J.C."/>
        </authorList>
    </citation>
    <scope>NUCLEOTIDE SEQUENCE [LARGE SCALE GENOMIC DNA]</scope>
    <source>
        <strain evidence="1 2">D2</strain>
    </source>
</reference>
<dbReference type="Proteomes" id="UP000006201">
    <property type="component" value="Unassembled WGS sequence"/>
</dbReference>
<keyword evidence="2" id="KW-1185">Reference proteome</keyword>
<dbReference type="HOGENOM" id="CLU_1480838_0_0_6"/>
<proteinExistence type="predicted"/>
<dbReference type="AlphaFoldDB" id="A4CAQ4"/>
<accession>A4CAQ4</accession>
<protein>
    <submittedName>
        <fullName evidence="1">Uncharacterized protein</fullName>
    </submittedName>
</protein>
<comment type="caution">
    <text evidence="1">The sequence shown here is derived from an EMBL/GenBank/DDBJ whole genome shotgun (WGS) entry which is preliminary data.</text>
</comment>
<sequence>MCLLLKQLELIMNTCNRGFKHINDFYFQPALIELIDQHLSETHHLNSETFYVLLAEINQQFAPKIRFFARKTAQETASEYDYATWLSSHQRITLEDLTRFCPATLDQHRCPLPLLIIQLTLACLNAQLQQRTLRMTLTMDKEHADFCQHMVEHISKVLYKELQLGQVVNLTPKATLCLRKSA</sequence>
<gene>
    <name evidence="1" type="ORF">PTD2_21642</name>
</gene>
<organism evidence="1 2">
    <name type="scientific">Pseudoalteromonas tunicata D2</name>
    <dbReference type="NCBI Taxonomy" id="87626"/>
    <lineage>
        <taxon>Bacteria</taxon>
        <taxon>Pseudomonadati</taxon>
        <taxon>Pseudomonadota</taxon>
        <taxon>Gammaproteobacteria</taxon>
        <taxon>Alteromonadales</taxon>
        <taxon>Pseudoalteromonadaceae</taxon>
        <taxon>Pseudoalteromonas</taxon>
    </lineage>
</organism>
<evidence type="ECO:0000313" key="1">
    <source>
        <dbReference type="EMBL" id="EAR28462.1"/>
    </source>
</evidence>
<name>A4CAQ4_9GAMM</name>